<sequence>EQHEQRQQHDPTCYQVNPNIQINNRFAGLSVEEHTEEVSMLQVNAASQVTRTFTETRQKESWKASANSFSAEQKGSNTTAKKHDKKDDRQLKCHTTVPIGDSMIKNIRGP</sequence>
<gene>
    <name evidence="2" type="ORF">PACLA_8A075263</name>
</gene>
<proteinExistence type="predicted"/>
<dbReference type="EMBL" id="CACRXK020005462">
    <property type="protein sequence ID" value="CAB4006274.1"/>
    <property type="molecule type" value="Genomic_DNA"/>
</dbReference>
<organism evidence="2 3">
    <name type="scientific">Paramuricea clavata</name>
    <name type="common">Red gorgonian</name>
    <name type="synonym">Violescent sea-whip</name>
    <dbReference type="NCBI Taxonomy" id="317549"/>
    <lineage>
        <taxon>Eukaryota</taxon>
        <taxon>Metazoa</taxon>
        <taxon>Cnidaria</taxon>
        <taxon>Anthozoa</taxon>
        <taxon>Octocorallia</taxon>
        <taxon>Malacalcyonacea</taxon>
        <taxon>Plexauridae</taxon>
        <taxon>Paramuricea</taxon>
    </lineage>
</organism>
<accession>A0A7D9EBA7</accession>
<feature type="compositionally biased region" description="Polar residues" evidence="1">
    <location>
        <begin position="64"/>
        <end position="79"/>
    </location>
</feature>
<feature type="region of interest" description="Disordered" evidence="1">
    <location>
        <begin position="57"/>
        <end position="110"/>
    </location>
</feature>
<name>A0A7D9EBA7_PARCT</name>
<evidence type="ECO:0000313" key="3">
    <source>
        <dbReference type="Proteomes" id="UP001152795"/>
    </source>
</evidence>
<protein>
    <submittedName>
        <fullName evidence="2">Uncharacterized protein</fullName>
    </submittedName>
</protein>
<keyword evidence="3" id="KW-1185">Reference proteome</keyword>
<reference evidence="2" key="1">
    <citation type="submission" date="2020-04" db="EMBL/GenBank/DDBJ databases">
        <authorList>
            <person name="Alioto T."/>
            <person name="Alioto T."/>
            <person name="Gomez Garrido J."/>
        </authorList>
    </citation>
    <scope>NUCLEOTIDE SEQUENCE</scope>
    <source>
        <strain evidence="2">A484AB</strain>
    </source>
</reference>
<evidence type="ECO:0000313" key="2">
    <source>
        <dbReference type="EMBL" id="CAB4006274.1"/>
    </source>
</evidence>
<evidence type="ECO:0000256" key="1">
    <source>
        <dbReference type="SAM" id="MobiDB-lite"/>
    </source>
</evidence>
<dbReference type="AlphaFoldDB" id="A0A7D9EBA7"/>
<feature type="non-terminal residue" evidence="2">
    <location>
        <position position="1"/>
    </location>
</feature>
<dbReference type="Proteomes" id="UP001152795">
    <property type="component" value="Unassembled WGS sequence"/>
</dbReference>
<comment type="caution">
    <text evidence="2">The sequence shown here is derived from an EMBL/GenBank/DDBJ whole genome shotgun (WGS) entry which is preliminary data.</text>
</comment>